<keyword evidence="8" id="KW-0964">Secreted</keyword>
<keyword evidence="6" id="KW-0645">Protease</keyword>
<keyword evidence="5" id="KW-0963">Cytoplasm</keyword>
<dbReference type="InterPro" id="IPR029058">
    <property type="entry name" value="AB_hydrolase_fold"/>
</dbReference>
<feature type="signal peptide" evidence="9">
    <location>
        <begin position="1"/>
        <end position="21"/>
    </location>
</feature>
<sequence length="525" mass="59059">MAFQLPRWFFLWVLWTSTAFGHGMIYDIWSNGHRYNGWDANGDLNAYPTDTPAWYTRNAGGGPLHPFDANQTQMICAKGGSNANISAPVAAGGDVRLRWWMIDQAWPVGHHGPIISYLASCNGPCASVDMTELKFVKLDERGWLNSSTYTEGYWATDEMIANNGSWTVRIPPQLAPGEYVLRHEIIALHVAFTSTGPYSLDGAEFYPQCVSLKVEGSGTKTITQGRKKMGLRTGYTHEDAFESGYLQVTELHQVYFYQYGKRNGKPVIFSHGGPGTGCKKENTMFFDPAIYRVILLDQRGTGLSIPAGELRDNTTQALVSDIEALRTHLKIEKWHMVFGGSWGSTMSLAYAQAHPERCGSLVIRGVFLGTKEENERHEFATAMMFPEAYDRFCNFVPEEKRGNLVAAYHELIKSDDYAIARRAAFEFERPEVLASSFQREGDEDQVYELLDGDDDVIASSKISRIAQGRMDLLCPPRAAYEVSKRLPNSELHWLHRSGHSAKEPDTLNMLVKFCDEFGRENFHLE</sequence>
<evidence type="ECO:0000256" key="1">
    <source>
        <dbReference type="ARBA" id="ARBA00001585"/>
    </source>
</evidence>
<comment type="catalytic activity">
    <reaction evidence="8">
        <text>[(1-&gt;4)-beta-D-glucosyl]n+m + reduced acceptor + O2 = 4-dehydro-beta-D-glucosyl-[(1-&gt;4)-beta-D-glucosyl]n-1 + [(1-&gt;4)-beta-D-glucosyl]m + acceptor + H2O.</text>
        <dbReference type="EC" id="1.14.99.56"/>
    </reaction>
</comment>
<proteinExistence type="inferred from homology"/>
<dbReference type="Gene3D" id="2.70.50.70">
    <property type="match status" value="1"/>
</dbReference>
<dbReference type="SUPFAM" id="SSF53474">
    <property type="entry name" value="alpha/beta-Hydrolases"/>
    <property type="match status" value="1"/>
</dbReference>
<dbReference type="InterPro" id="IPR005944">
    <property type="entry name" value="Pro_iminopeptidase"/>
</dbReference>
<dbReference type="Gene3D" id="3.40.50.1820">
    <property type="entry name" value="alpha/beta hydrolase"/>
    <property type="match status" value="1"/>
</dbReference>
<keyword evidence="8" id="KW-0624">Polysaccharide degradation</keyword>
<keyword evidence="8" id="KW-0136">Cellulose degradation</keyword>
<dbReference type="CDD" id="cd21175">
    <property type="entry name" value="LPMO_AA9"/>
    <property type="match status" value="1"/>
</dbReference>
<dbReference type="PANTHER" id="PTHR43722">
    <property type="entry name" value="PROLINE IMINOPEPTIDASE"/>
    <property type="match status" value="1"/>
</dbReference>
<feature type="chain" id="PRO_5042900082" description="AA9 family lytic polysaccharide monooxygenase" evidence="9">
    <location>
        <begin position="22"/>
        <end position="525"/>
    </location>
</feature>
<keyword evidence="4" id="KW-0031">Aminopeptidase</keyword>
<keyword evidence="13" id="KW-1185">Reference proteome</keyword>
<dbReference type="GO" id="GO:0030248">
    <property type="term" value="F:cellulose binding"/>
    <property type="evidence" value="ECO:0007669"/>
    <property type="project" value="UniProtKB-UniRule"/>
</dbReference>
<dbReference type="Pfam" id="PF03443">
    <property type="entry name" value="AA9"/>
    <property type="match status" value="1"/>
</dbReference>
<dbReference type="GO" id="GO:0006508">
    <property type="term" value="P:proteolysis"/>
    <property type="evidence" value="ECO:0007669"/>
    <property type="project" value="UniProtKB-KW"/>
</dbReference>
<reference evidence="12 13" key="1">
    <citation type="submission" date="2021-02" db="EMBL/GenBank/DDBJ databases">
        <title>Genome assembly of Pseudopithomyces chartarum.</title>
        <authorList>
            <person name="Jauregui R."/>
            <person name="Singh J."/>
            <person name="Voisey C."/>
        </authorList>
    </citation>
    <scope>NUCLEOTIDE SEQUENCE [LARGE SCALE GENOMIC DNA]</scope>
    <source>
        <strain evidence="12 13">AGR01</strain>
    </source>
</reference>
<dbReference type="PRINTS" id="PR00793">
    <property type="entry name" value="PROAMNOPTASE"/>
</dbReference>
<comment type="similarity">
    <text evidence="3">Belongs to the peptidase S33 family.</text>
</comment>
<dbReference type="Proteomes" id="UP001280581">
    <property type="component" value="Unassembled WGS sequence"/>
</dbReference>
<dbReference type="PRINTS" id="PR00111">
    <property type="entry name" value="ABHYDROLASE"/>
</dbReference>
<protein>
    <recommendedName>
        <fullName evidence="8">AA9 family lytic polysaccharide monooxygenase</fullName>
        <ecNumber evidence="8">1.14.99.56</ecNumber>
    </recommendedName>
    <alternativeName>
        <fullName evidence="8">Endo-beta-1,4-glucanase</fullName>
    </alternativeName>
    <alternativeName>
        <fullName evidence="8">Glycosyl hydrolase 61 family protein</fullName>
    </alternativeName>
</protein>
<evidence type="ECO:0000256" key="5">
    <source>
        <dbReference type="ARBA" id="ARBA00022490"/>
    </source>
</evidence>
<evidence type="ECO:0000256" key="9">
    <source>
        <dbReference type="SAM" id="SignalP"/>
    </source>
</evidence>
<keyword evidence="8" id="KW-1015">Disulfide bond</keyword>
<accession>A0AAN6LY45</accession>
<dbReference type="InterPro" id="IPR000073">
    <property type="entry name" value="AB_hydrolase_1"/>
</dbReference>
<evidence type="ECO:0000256" key="3">
    <source>
        <dbReference type="ARBA" id="ARBA00010088"/>
    </source>
</evidence>
<feature type="domain" description="Auxiliary Activity family 9 catalytic" evidence="11">
    <location>
        <begin position="22"/>
        <end position="239"/>
    </location>
</feature>
<comment type="catalytic activity">
    <reaction evidence="1">
        <text>Release of N-terminal proline from a peptide.</text>
        <dbReference type="EC" id="3.4.11.5"/>
    </reaction>
</comment>
<organism evidence="12 13">
    <name type="scientific">Pseudopithomyces chartarum</name>
    <dbReference type="NCBI Taxonomy" id="1892770"/>
    <lineage>
        <taxon>Eukaryota</taxon>
        <taxon>Fungi</taxon>
        <taxon>Dikarya</taxon>
        <taxon>Ascomycota</taxon>
        <taxon>Pezizomycotina</taxon>
        <taxon>Dothideomycetes</taxon>
        <taxon>Pleosporomycetidae</taxon>
        <taxon>Pleosporales</taxon>
        <taxon>Massarineae</taxon>
        <taxon>Didymosphaeriaceae</taxon>
        <taxon>Pseudopithomyces</taxon>
    </lineage>
</organism>
<name>A0AAN6LY45_9PLEO</name>
<gene>
    <name evidence="12" type="ORF">GRF29_96g489060</name>
</gene>
<comment type="domain">
    <text evidence="8">Has a modular structure: an endo-beta-1,4-glucanase catalytic module at the N-terminus, a linker rich in serines and threonines, and a C-terminal carbohydrate-binding module (CBM).</text>
</comment>
<dbReference type="GO" id="GO:0005737">
    <property type="term" value="C:cytoplasm"/>
    <property type="evidence" value="ECO:0007669"/>
    <property type="project" value="UniProtKB-SubCell"/>
</dbReference>
<dbReference type="GO" id="GO:0005576">
    <property type="term" value="C:extracellular region"/>
    <property type="evidence" value="ECO:0007669"/>
    <property type="project" value="UniProtKB-SubCell"/>
</dbReference>
<comment type="function">
    <text evidence="8">Lytic polysaccharide monooxygenase (LMPO) that depolymerizes crystalline and amorphous polysaccharides via the oxidation of scissile alpha- or beta-(1-4)-glycosidic bonds, yielding C1 and/or C4 oxidation products. Catalysis by LPMOs requires the reduction of the active-site copper from Cu(II) to Cu(I) by a reducing agent and H(2)O(2) or O(2) as a cosubstrate.</text>
</comment>
<evidence type="ECO:0000256" key="2">
    <source>
        <dbReference type="ARBA" id="ARBA00004496"/>
    </source>
</evidence>
<evidence type="ECO:0000259" key="11">
    <source>
        <dbReference type="Pfam" id="PF03443"/>
    </source>
</evidence>
<evidence type="ECO:0000256" key="4">
    <source>
        <dbReference type="ARBA" id="ARBA00022438"/>
    </source>
</evidence>
<dbReference type="PANTHER" id="PTHR43722:SF1">
    <property type="entry name" value="PROLINE IMINOPEPTIDASE"/>
    <property type="match status" value="1"/>
</dbReference>
<comment type="caution">
    <text evidence="12">The sequence shown here is derived from an EMBL/GenBank/DDBJ whole genome shotgun (WGS) entry which is preliminary data.</text>
</comment>
<evidence type="ECO:0000313" key="12">
    <source>
        <dbReference type="EMBL" id="KAK3207809.1"/>
    </source>
</evidence>
<dbReference type="GO" id="GO:0004177">
    <property type="term" value="F:aminopeptidase activity"/>
    <property type="evidence" value="ECO:0007669"/>
    <property type="project" value="UniProtKB-KW"/>
</dbReference>
<dbReference type="AlphaFoldDB" id="A0AAN6LY45"/>
<dbReference type="Pfam" id="PF00561">
    <property type="entry name" value="Abhydrolase_1"/>
    <property type="match status" value="1"/>
</dbReference>
<comment type="subcellular location">
    <subcellularLocation>
        <location evidence="2">Cytoplasm</location>
    </subcellularLocation>
    <subcellularLocation>
        <location evidence="8">Secreted</location>
    </subcellularLocation>
</comment>
<evidence type="ECO:0000259" key="10">
    <source>
        <dbReference type="Pfam" id="PF00561"/>
    </source>
</evidence>
<evidence type="ECO:0000313" key="13">
    <source>
        <dbReference type="Proteomes" id="UP001280581"/>
    </source>
</evidence>
<dbReference type="GO" id="GO:0030245">
    <property type="term" value="P:cellulose catabolic process"/>
    <property type="evidence" value="ECO:0007669"/>
    <property type="project" value="UniProtKB-UniRule"/>
</dbReference>
<evidence type="ECO:0000256" key="6">
    <source>
        <dbReference type="ARBA" id="ARBA00022670"/>
    </source>
</evidence>
<dbReference type="EMBL" id="WVTA01000008">
    <property type="protein sequence ID" value="KAK3207809.1"/>
    <property type="molecule type" value="Genomic_DNA"/>
</dbReference>
<feature type="domain" description="AB hydrolase-1" evidence="10">
    <location>
        <begin position="265"/>
        <end position="500"/>
    </location>
</feature>
<keyword evidence="7" id="KW-0378">Hydrolase</keyword>
<evidence type="ECO:0000256" key="7">
    <source>
        <dbReference type="ARBA" id="ARBA00022801"/>
    </source>
</evidence>
<dbReference type="InterPro" id="IPR002410">
    <property type="entry name" value="Peptidase_S33"/>
</dbReference>
<dbReference type="GO" id="GO:0008810">
    <property type="term" value="F:cellulase activity"/>
    <property type="evidence" value="ECO:0007669"/>
    <property type="project" value="UniProtKB-UniRule"/>
</dbReference>
<keyword evidence="9" id="KW-0732">Signal</keyword>
<dbReference type="InterPro" id="IPR005103">
    <property type="entry name" value="AA9_LPMO"/>
</dbReference>
<keyword evidence="8" id="KW-0119">Carbohydrate metabolism</keyword>
<dbReference type="EC" id="1.14.99.56" evidence="8"/>
<evidence type="ECO:0000256" key="8">
    <source>
        <dbReference type="RuleBase" id="RU368122"/>
    </source>
</evidence>